<dbReference type="AlphaFoldDB" id="A0A7N2KS77"/>
<keyword evidence="3" id="KW-1185">Reference proteome</keyword>
<accession>A0A7N2KS77</accession>
<protein>
    <submittedName>
        <fullName evidence="2">Uncharacterized protein</fullName>
    </submittedName>
</protein>
<dbReference type="FunCoup" id="A0A7N2KS77">
    <property type="interactions" value="467"/>
</dbReference>
<evidence type="ECO:0000256" key="1">
    <source>
        <dbReference type="SAM" id="Phobius"/>
    </source>
</evidence>
<sequence length="323" mass="35775">MIRSENEGRKSFPGQSRAQMNIIKLKHGPCAYTIAVKMPCQQPSTRLQYNLQGFEEYDSYVDSDLWDLLSTQLNLLDGNFESPIVVEGEQSINLTNFDLHSALTKVLEQVGFEVTDGGEWKFWKYVKEAKFGPGLPVHTAFILGKLLAGDRNLQEWCKWMSVQSCLSWLLEVKSSSDRVGPLIVVGLGNDSIQPADQKVPSILRHQEYPPGVKLVPIGSKTAKPFRTTNLIIFAPENVSNESENNSFVAWGCIDSGSRMEAISGSWRITIGLTSAGCHLAIGYLGAPIGLILMLAINRIYWSRGHVASHGVCESVLQHILIDL</sequence>
<evidence type="ECO:0000313" key="3">
    <source>
        <dbReference type="Proteomes" id="UP000594261"/>
    </source>
</evidence>
<reference evidence="2" key="2">
    <citation type="submission" date="2021-01" db="UniProtKB">
        <authorList>
            <consortium name="EnsemblPlants"/>
        </authorList>
    </citation>
    <scope>IDENTIFICATION</scope>
</reference>
<feature type="transmembrane region" description="Helical" evidence="1">
    <location>
        <begin position="280"/>
        <end position="300"/>
    </location>
</feature>
<dbReference type="EnsemblPlants" id="QL02p008150:mrna">
    <property type="protein sequence ID" value="QL02p008150:mrna"/>
    <property type="gene ID" value="QL02p008150"/>
</dbReference>
<reference evidence="3" key="1">
    <citation type="journal article" date="2016" name="G3 (Bethesda)">
        <title>First Draft Assembly and Annotation of the Genome of a California Endemic Oak Quercus lobata Nee (Fagaceae).</title>
        <authorList>
            <person name="Sork V.L."/>
            <person name="Fitz-Gibbon S.T."/>
            <person name="Puiu D."/>
            <person name="Crepeau M."/>
            <person name="Gugger P.F."/>
            <person name="Sherman R."/>
            <person name="Stevens K."/>
            <person name="Langley C.H."/>
            <person name="Pellegrini M."/>
            <person name="Salzberg S.L."/>
        </authorList>
    </citation>
    <scope>NUCLEOTIDE SEQUENCE [LARGE SCALE GENOMIC DNA]</scope>
    <source>
        <strain evidence="3">cv. SW786</strain>
    </source>
</reference>
<name>A0A7N2KS77_QUELO</name>
<evidence type="ECO:0000313" key="2">
    <source>
        <dbReference type="EnsemblPlants" id="QL02p008150:mrna"/>
    </source>
</evidence>
<organism evidence="2 3">
    <name type="scientific">Quercus lobata</name>
    <name type="common">Valley oak</name>
    <dbReference type="NCBI Taxonomy" id="97700"/>
    <lineage>
        <taxon>Eukaryota</taxon>
        <taxon>Viridiplantae</taxon>
        <taxon>Streptophyta</taxon>
        <taxon>Embryophyta</taxon>
        <taxon>Tracheophyta</taxon>
        <taxon>Spermatophyta</taxon>
        <taxon>Magnoliopsida</taxon>
        <taxon>eudicotyledons</taxon>
        <taxon>Gunneridae</taxon>
        <taxon>Pentapetalae</taxon>
        <taxon>rosids</taxon>
        <taxon>fabids</taxon>
        <taxon>Fagales</taxon>
        <taxon>Fagaceae</taxon>
        <taxon>Quercus</taxon>
    </lineage>
</organism>
<keyword evidence="1" id="KW-1133">Transmembrane helix</keyword>
<dbReference type="Gramene" id="QL02p008150:mrna">
    <property type="protein sequence ID" value="QL02p008150:mrna"/>
    <property type="gene ID" value="QL02p008150"/>
</dbReference>
<keyword evidence="1" id="KW-0812">Transmembrane</keyword>
<keyword evidence="1" id="KW-0472">Membrane</keyword>
<dbReference type="Proteomes" id="UP000594261">
    <property type="component" value="Chromosome 2"/>
</dbReference>
<proteinExistence type="predicted"/>
<dbReference type="InParanoid" id="A0A7N2KS77"/>